<keyword evidence="1" id="KW-0472">Membrane</keyword>
<accession>A0AAF0USM8</accession>
<gene>
    <name evidence="2" type="ORF">MTR67_043979</name>
</gene>
<dbReference type="EMBL" id="CP133621">
    <property type="protein sequence ID" value="WMV50594.1"/>
    <property type="molecule type" value="Genomic_DNA"/>
</dbReference>
<sequence length="185" mass="21887">MRRRRKRLFWGGDFWQFGGEWWLFGGVFDVVHRSFWLEKEDGLREVNQWGRFGCFLVTFWLEKRASKGGLVRRSWRLVVRWFKDCFPLEWAGFRWVWSSVEKWVMVAVKMEKIGSFRGGCLMAGHQRRDERLVGKMGKQRLKLLLLPPLFSLCSSLGLIVRGSGMGLKMGNGQRVIFFKIRVNFS</sequence>
<evidence type="ECO:0008006" key="4">
    <source>
        <dbReference type="Google" id="ProtNLM"/>
    </source>
</evidence>
<name>A0AAF0USM8_SOLVR</name>
<dbReference type="AlphaFoldDB" id="A0AAF0USM8"/>
<evidence type="ECO:0000313" key="2">
    <source>
        <dbReference type="EMBL" id="WMV50594.1"/>
    </source>
</evidence>
<feature type="transmembrane region" description="Helical" evidence="1">
    <location>
        <begin position="141"/>
        <end position="160"/>
    </location>
</feature>
<dbReference type="Proteomes" id="UP001234989">
    <property type="component" value="Chromosome 10"/>
</dbReference>
<keyword evidence="3" id="KW-1185">Reference proteome</keyword>
<organism evidence="2 3">
    <name type="scientific">Solanum verrucosum</name>
    <dbReference type="NCBI Taxonomy" id="315347"/>
    <lineage>
        <taxon>Eukaryota</taxon>
        <taxon>Viridiplantae</taxon>
        <taxon>Streptophyta</taxon>
        <taxon>Embryophyta</taxon>
        <taxon>Tracheophyta</taxon>
        <taxon>Spermatophyta</taxon>
        <taxon>Magnoliopsida</taxon>
        <taxon>eudicotyledons</taxon>
        <taxon>Gunneridae</taxon>
        <taxon>Pentapetalae</taxon>
        <taxon>asterids</taxon>
        <taxon>lamiids</taxon>
        <taxon>Solanales</taxon>
        <taxon>Solanaceae</taxon>
        <taxon>Solanoideae</taxon>
        <taxon>Solaneae</taxon>
        <taxon>Solanum</taxon>
    </lineage>
</organism>
<evidence type="ECO:0000256" key="1">
    <source>
        <dbReference type="SAM" id="Phobius"/>
    </source>
</evidence>
<keyword evidence="1" id="KW-1133">Transmembrane helix</keyword>
<proteinExistence type="predicted"/>
<protein>
    <recommendedName>
        <fullName evidence="4">Transmembrane protein</fullName>
    </recommendedName>
</protein>
<keyword evidence="1" id="KW-0812">Transmembrane</keyword>
<evidence type="ECO:0000313" key="3">
    <source>
        <dbReference type="Proteomes" id="UP001234989"/>
    </source>
</evidence>
<reference evidence="2" key="1">
    <citation type="submission" date="2023-08" db="EMBL/GenBank/DDBJ databases">
        <title>A de novo genome assembly of Solanum verrucosum Schlechtendal, a Mexican diploid species geographically isolated from the other diploid A-genome species in potato relatives.</title>
        <authorList>
            <person name="Hosaka K."/>
        </authorList>
    </citation>
    <scope>NUCLEOTIDE SEQUENCE</scope>
    <source>
        <tissue evidence="2">Young leaves</tissue>
    </source>
</reference>